<protein>
    <recommendedName>
        <fullName evidence="1">Ribosomal RNA large subunit methyltransferase J</fullName>
        <ecNumber evidence="1">2.1.1.266</ecNumber>
    </recommendedName>
    <alternativeName>
        <fullName evidence="1">23S rRNA (adenine(2030)-N6)-methyltransferase</fullName>
    </alternativeName>
    <alternativeName>
        <fullName evidence="1">23S rRNA m6A2030 methyltransferase</fullName>
    </alternativeName>
</protein>
<dbReference type="Proteomes" id="UP000595362">
    <property type="component" value="Chromosome"/>
</dbReference>
<keyword evidence="1" id="KW-0694">RNA-binding</keyword>
<keyword evidence="1 2" id="KW-0808">Transferase</keyword>
<feature type="binding site" evidence="1">
    <location>
        <begin position="137"/>
        <end position="138"/>
    </location>
    <ligand>
        <name>S-adenosyl-L-methionine</name>
        <dbReference type="ChEBI" id="CHEBI:59789"/>
    </ligand>
</feature>
<dbReference type="SUPFAM" id="SSF53335">
    <property type="entry name" value="S-adenosyl-L-methionine-dependent methyltransferases"/>
    <property type="match status" value="1"/>
</dbReference>
<comment type="catalytic activity">
    <reaction evidence="1">
        <text>adenosine(2030) in 23S rRNA + S-adenosyl-L-methionine = N(6)-methyladenosine(2030) in 23S rRNA + S-adenosyl-L-homocysteine + H(+)</text>
        <dbReference type="Rhea" id="RHEA:43736"/>
        <dbReference type="Rhea" id="RHEA-COMP:10668"/>
        <dbReference type="Rhea" id="RHEA-COMP:10669"/>
        <dbReference type="ChEBI" id="CHEBI:15378"/>
        <dbReference type="ChEBI" id="CHEBI:57856"/>
        <dbReference type="ChEBI" id="CHEBI:59789"/>
        <dbReference type="ChEBI" id="CHEBI:74411"/>
        <dbReference type="ChEBI" id="CHEBI:74449"/>
        <dbReference type="EC" id="2.1.1.266"/>
    </reaction>
</comment>
<dbReference type="InterPro" id="IPR007473">
    <property type="entry name" value="RlmJ"/>
</dbReference>
<name>A0A7T5R465_9BACT</name>
<feature type="binding site" evidence="1">
    <location>
        <position position="41"/>
    </location>
    <ligand>
        <name>S-adenosyl-L-methionine</name>
        <dbReference type="ChEBI" id="CHEBI:59789"/>
    </ligand>
</feature>
<dbReference type="Pfam" id="PF04378">
    <property type="entry name" value="RsmJ"/>
    <property type="match status" value="1"/>
</dbReference>
<feature type="active site" description="Proton acceptor" evidence="1">
    <location>
        <position position="158"/>
    </location>
</feature>
<comment type="subunit">
    <text evidence="1">Monomer.</text>
</comment>
<evidence type="ECO:0000256" key="1">
    <source>
        <dbReference type="HAMAP-Rule" id="MF_00934"/>
    </source>
</evidence>
<dbReference type="InterPro" id="IPR029063">
    <property type="entry name" value="SAM-dependent_MTases_sf"/>
</dbReference>
<dbReference type="GO" id="GO:0070475">
    <property type="term" value="P:rRNA base methylation"/>
    <property type="evidence" value="ECO:0007669"/>
    <property type="project" value="UniProtKB-UniRule"/>
</dbReference>
<feature type="site" description="Interaction with substrate rRNA" evidence="1">
    <location>
        <position position="3"/>
    </location>
</feature>
<gene>
    <name evidence="1" type="primary">rlmJ</name>
    <name evidence="2" type="ORF">HYS17_05325</name>
</gene>
<comment type="similarity">
    <text evidence="1">Belongs to the RlmJ family.</text>
</comment>
<feature type="binding site" evidence="1">
    <location>
        <position position="18"/>
    </location>
    <ligand>
        <name>S-adenosyl-L-methionine</name>
        <dbReference type="ChEBI" id="CHEBI:59789"/>
    </ligand>
</feature>
<dbReference type="EC" id="2.1.1.266" evidence="1"/>
<comment type="function">
    <text evidence="1">Specifically methylates the adenine in position 2030 of 23S rRNA.</text>
</comment>
<keyword evidence="1" id="KW-0949">S-adenosyl-L-methionine</keyword>
<dbReference type="AlphaFoldDB" id="A0A7T5R465"/>
<dbReference type="GO" id="GO:0036307">
    <property type="term" value="F:23S rRNA (adenine(2030)-N(6))-methyltransferase activity"/>
    <property type="evidence" value="ECO:0007669"/>
    <property type="project" value="UniProtKB-UniRule"/>
</dbReference>
<evidence type="ECO:0000313" key="3">
    <source>
        <dbReference type="Proteomes" id="UP000595362"/>
    </source>
</evidence>
<dbReference type="GO" id="GO:0005829">
    <property type="term" value="C:cytosol"/>
    <property type="evidence" value="ECO:0007669"/>
    <property type="project" value="TreeGrafter"/>
</dbReference>
<keyword evidence="1 2" id="KW-0489">Methyltransferase</keyword>
<feature type="binding site" evidence="1">
    <location>
        <position position="158"/>
    </location>
    <ligand>
        <name>S-adenosyl-L-methionine</name>
        <dbReference type="ChEBI" id="CHEBI:59789"/>
    </ligand>
</feature>
<dbReference type="PANTHER" id="PTHR37426:SF1">
    <property type="entry name" value="RIBOSOMAL RNA LARGE SUBUNIT METHYLTRANSFERASE J"/>
    <property type="match status" value="1"/>
</dbReference>
<dbReference type="HAMAP" id="MF_00934">
    <property type="entry name" value="23SrRNA_methyltr_J"/>
    <property type="match status" value="1"/>
</dbReference>
<dbReference type="EMBL" id="CP066681">
    <property type="protein sequence ID" value="QQG37184.1"/>
    <property type="molecule type" value="Genomic_DNA"/>
</dbReference>
<dbReference type="PANTHER" id="PTHR37426">
    <property type="entry name" value="RIBOSOMAL RNA LARGE SUBUNIT METHYLTRANSFERASE J"/>
    <property type="match status" value="1"/>
</dbReference>
<reference evidence="2 3" key="1">
    <citation type="submission" date="2020-07" db="EMBL/GenBank/DDBJ databases">
        <title>Huge and variable diversity of episymbiotic CPR bacteria and DPANN archaea in groundwater ecosystems.</title>
        <authorList>
            <person name="He C.Y."/>
            <person name="Keren R."/>
            <person name="Whittaker M."/>
            <person name="Farag I.F."/>
            <person name="Doudna J."/>
            <person name="Cate J.H.D."/>
            <person name="Banfield J.F."/>
        </authorList>
    </citation>
    <scope>NUCLEOTIDE SEQUENCE [LARGE SCALE GENOMIC DNA]</scope>
    <source>
        <strain evidence="2">NC_groundwater_70_Ag_B-0.1um_54_66</strain>
    </source>
</reference>
<accession>A0A7T5R465</accession>
<feature type="binding site" evidence="1">
    <location>
        <position position="94"/>
    </location>
    <ligand>
        <name>S-adenosyl-L-methionine</name>
        <dbReference type="ChEBI" id="CHEBI:59789"/>
    </ligand>
</feature>
<evidence type="ECO:0000313" key="2">
    <source>
        <dbReference type="EMBL" id="QQG37184.1"/>
    </source>
</evidence>
<dbReference type="GO" id="GO:0003723">
    <property type="term" value="F:RNA binding"/>
    <property type="evidence" value="ECO:0007669"/>
    <property type="project" value="UniProtKB-UniRule"/>
</dbReference>
<sequence>MNYRHIYHAGNFADVFKHIVLMRLLDHLKHKEKPFFLLDTHAGIGLYDLDSEQAQKTGEASDGILRLQNAKVRQSAVQAYLDMVAEFKGLYPGSPKIMQRLMRESDRLVVNELHPDDREILRAAISRDPCVRVEGMDGYLALKALLPPLEKRGLVLVDPPFEVADEFSRMVKGLQNAHERWATGIYAFWYPIKCRRAVQGYHEALHKTGIRKIVAADFYLRAPADPELLNGCGMVLVNPPWTLATELNTIMGELVPLLADKTGSYYWTQIAGE</sequence>
<keyword evidence="1" id="KW-0698">rRNA processing</keyword>
<feature type="binding site" evidence="1">
    <location>
        <position position="112"/>
    </location>
    <ligand>
        <name>S-adenosyl-L-methionine</name>
        <dbReference type="ChEBI" id="CHEBI:59789"/>
    </ligand>
</feature>
<organism evidence="2 3">
    <name type="scientific">Micavibrio aeruginosavorus</name>
    <dbReference type="NCBI Taxonomy" id="349221"/>
    <lineage>
        <taxon>Bacteria</taxon>
        <taxon>Pseudomonadati</taxon>
        <taxon>Bdellovibrionota</taxon>
        <taxon>Bdellovibrionia</taxon>
        <taxon>Bdellovibrionales</taxon>
        <taxon>Pseudobdellovibrionaceae</taxon>
        <taxon>Micavibrio</taxon>
    </lineage>
</organism>
<dbReference type="Gene3D" id="3.40.50.150">
    <property type="entry name" value="Vaccinia Virus protein VP39"/>
    <property type="match status" value="1"/>
</dbReference>
<proteinExistence type="inferred from homology"/>